<feature type="transmembrane region" description="Helical" evidence="1">
    <location>
        <begin position="602"/>
        <end position="624"/>
    </location>
</feature>
<gene>
    <name evidence="2" type="ORF">QTN89_26690</name>
</gene>
<accession>A0ABT7PRJ2</accession>
<protein>
    <submittedName>
        <fullName evidence="2">ABC transporter permease</fullName>
    </submittedName>
</protein>
<dbReference type="RefSeq" id="WP_149498865.1">
    <property type="nucleotide sequence ID" value="NZ_CP141221.1"/>
</dbReference>
<evidence type="ECO:0000313" key="2">
    <source>
        <dbReference type="EMBL" id="MDM4019070.1"/>
    </source>
</evidence>
<dbReference type="PANTHER" id="PTHR43471">
    <property type="entry name" value="ABC TRANSPORTER PERMEASE"/>
    <property type="match status" value="1"/>
</dbReference>
<feature type="transmembrane region" description="Helical" evidence="1">
    <location>
        <begin position="127"/>
        <end position="150"/>
    </location>
</feature>
<evidence type="ECO:0000256" key="1">
    <source>
        <dbReference type="SAM" id="Phobius"/>
    </source>
</evidence>
<proteinExistence type="predicted"/>
<evidence type="ECO:0000313" key="3">
    <source>
        <dbReference type="Proteomes" id="UP001239462"/>
    </source>
</evidence>
<feature type="transmembrane region" description="Helical" evidence="1">
    <location>
        <begin position="498"/>
        <end position="517"/>
    </location>
</feature>
<comment type="caution">
    <text evidence="2">The sequence shown here is derived from an EMBL/GenBank/DDBJ whole genome shotgun (WGS) entry which is preliminary data.</text>
</comment>
<organism evidence="2 3">
    <name type="scientific">Roseiconus lacunae</name>
    <dbReference type="NCBI Taxonomy" id="2605694"/>
    <lineage>
        <taxon>Bacteria</taxon>
        <taxon>Pseudomonadati</taxon>
        <taxon>Planctomycetota</taxon>
        <taxon>Planctomycetia</taxon>
        <taxon>Pirellulales</taxon>
        <taxon>Pirellulaceae</taxon>
        <taxon>Roseiconus</taxon>
    </lineage>
</organism>
<keyword evidence="1" id="KW-0812">Transmembrane</keyword>
<dbReference type="Proteomes" id="UP001239462">
    <property type="component" value="Unassembled WGS sequence"/>
</dbReference>
<feature type="transmembrane region" description="Helical" evidence="1">
    <location>
        <begin position="178"/>
        <end position="199"/>
    </location>
</feature>
<reference evidence="2 3" key="1">
    <citation type="submission" date="2023-06" db="EMBL/GenBank/DDBJ databases">
        <title>Roseiconus lacunae JC819 isolated from Gulf of Mannar region, Tamil Nadu.</title>
        <authorList>
            <person name="Pk S."/>
            <person name="Ch S."/>
            <person name="Ch V.R."/>
        </authorList>
    </citation>
    <scope>NUCLEOTIDE SEQUENCE [LARGE SCALE GENOMIC DNA]</scope>
    <source>
        <strain evidence="2 3">JC819</strain>
    </source>
</reference>
<keyword evidence="1" id="KW-0472">Membrane</keyword>
<keyword evidence="1" id="KW-1133">Transmembrane helix</keyword>
<keyword evidence="3" id="KW-1185">Reference proteome</keyword>
<dbReference type="PANTHER" id="PTHR43471:SF10">
    <property type="entry name" value="SLL1107 PROTEIN"/>
    <property type="match status" value="1"/>
</dbReference>
<name>A0ABT7PRJ2_9BACT</name>
<sequence length="631" mass="69236">MSLQPDDFWTFSEWLLRPGAFLESALLKGCVLVVLAIVLGLLVGYVISAARYGPGEGFYAVARAVRDFFTTDMPGTSPRRIFALARLAFKEAIRRRVLFVFGLFVVLLLLAGWFLNPDSDDPARLYISFVLTATNYLVLALALFISAFSLPQDIQSRTIYTIVTKPVRPSEIVLGRMLGFIGVGTLMLVPMGLLSYLFVRRGLDHSHVEVVDATRDEDGTVTGKTDYVRKHEHSFTIEAGETVGLTDFVRGHRHVVRQIDDQTFEIGPPTQHLRARIPVYGEIQFYDRAGAPKDAGIDVGAEKTDGGYGSAGISRLIGIARGPRKLEHGYVEGGTLGMAEFTFDNVVESLYPDGIPVDLSIRAYRSYKGDIESGIRGSLTMKNPDTGAESNPIPFVVDEYQVDERTLPLQIEGTDGEGATRELSVYDDLVTEDGRMQIMLRCLDRSQYLGVTKSGVYLRPAESSFEWNFTKAYISIWFQMTMIIAFGVMFSTFLSGPVAMVITAVCVLMGFSAEAIYDTRHFIDSPIERGGGPIESLVRLVKQDAMTTQLDVEGVANTLIKSADAGIVYTLDAVATAVPNLPRMVSTAEYAASGVNIFGAVLARHGVATLGYCLLAFLISYFLLKSREIAA</sequence>
<feature type="transmembrane region" description="Helical" evidence="1">
    <location>
        <begin position="97"/>
        <end position="115"/>
    </location>
</feature>
<feature type="transmembrane region" description="Helical" evidence="1">
    <location>
        <begin position="25"/>
        <end position="47"/>
    </location>
</feature>
<dbReference type="EMBL" id="JASZZN010000030">
    <property type="protein sequence ID" value="MDM4019070.1"/>
    <property type="molecule type" value="Genomic_DNA"/>
</dbReference>